<dbReference type="PANTHER" id="PTHR11712">
    <property type="entry name" value="POLYKETIDE SYNTHASE-RELATED"/>
    <property type="match status" value="1"/>
</dbReference>
<dbReference type="Pfam" id="PF00109">
    <property type="entry name" value="ketoacyl-synt"/>
    <property type="match status" value="1"/>
</dbReference>
<dbReference type="PROSITE" id="PS52004">
    <property type="entry name" value="KS3_2"/>
    <property type="match status" value="1"/>
</dbReference>
<protein>
    <recommendedName>
        <fullName evidence="2">beta-ketoacyl-[acyl-carrier-protein] synthase I</fullName>
        <ecNumber evidence="2">2.3.1.41</ecNumber>
    </recommendedName>
</protein>
<dbReference type="SUPFAM" id="SSF53901">
    <property type="entry name" value="Thiolase-like"/>
    <property type="match status" value="2"/>
</dbReference>
<dbReference type="eggNOG" id="KOG1394">
    <property type="taxonomic scope" value="Eukaryota"/>
</dbReference>
<dbReference type="InterPro" id="IPR016039">
    <property type="entry name" value="Thiolase-like"/>
</dbReference>
<dbReference type="GO" id="GO:0005739">
    <property type="term" value="C:mitochondrion"/>
    <property type="evidence" value="ECO:0007669"/>
    <property type="project" value="TreeGrafter"/>
</dbReference>
<dbReference type="SMART" id="SM00825">
    <property type="entry name" value="PKS_KS"/>
    <property type="match status" value="1"/>
</dbReference>
<proteinExistence type="inferred from homology"/>
<dbReference type="CDD" id="cd00834">
    <property type="entry name" value="KAS_I_II"/>
    <property type="match status" value="1"/>
</dbReference>
<evidence type="ECO:0000256" key="3">
    <source>
        <dbReference type="ARBA" id="ARBA00022679"/>
    </source>
</evidence>
<evidence type="ECO:0000313" key="7">
    <source>
        <dbReference type="Proteomes" id="UP000032304"/>
    </source>
</evidence>
<dbReference type="GO" id="GO:0006633">
    <property type="term" value="P:fatty acid biosynthetic process"/>
    <property type="evidence" value="ECO:0007669"/>
    <property type="project" value="InterPro"/>
</dbReference>
<dbReference type="NCBIfam" id="NF005589">
    <property type="entry name" value="PRK07314.1"/>
    <property type="match status" value="1"/>
</dbReference>
<reference evidence="6 7" key="1">
    <citation type="journal article" date="2012" name="Nature">
        <title>Repeated polyploidization of Gossypium genomes and the evolution of spinnable cotton fibres.</title>
        <authorList>
            <person name="Paterson A.H."/>
            <person name="Wendel J.F."/>
            <person name="Gundlach H."/>
            <person name="Guo H."/>
            <person name="Jenkins J."/>
            <person name="Jin D."/>
            <person name="Llewellyn D."/>
            <person name="Showmaker K.C."/>
            <person name="Shu S."/>
            <person name="Udall J."/>
            <person name="Yoo M.J."/>
            <person name="Byers R."/>
            <person name="Chen W."/>
            <person name="Doron-Faigenboim A."/>
            <person name="Duke M.V."/>
            <person name="Gong L."/>
            <person name="Grimwood J."/>
            <person name="Grover C."/>
            <person name="Grupp K."/>
            <person name="Hu G."/>
            <person name="Lee T.H."/>
            <person name="Li J."/>
            <person name="Lin L."/>
            <person name="Liu T."/>
            <person name="Marler B.S."/>
            <person name="Page J.T."/>
            <person name="Roberts A.W."/>
            <person name="Romanel E."/>
            <person name="Sanders W.S."/>
            <person name="Szadkowski E."/>
            <person name="Tan X."/>
            <person name="Tang H."/>
            <person name="Xu C."/>
            <person name="Wang J."/>
            <person name="Wang Z."/>
            <person name="Zhang D."/>
            <person name="Zhang L."/>
            <person name="Ashrafi H."/>
            <person name="Bedon F."/>
            <person name="Bowers J.E."/>
            <person name="Brubaker C.L."/>
            <person name="Chee P.W."/>
            <person name="Das S."/>
            <person name="Gingle A.R."/>
            <person name="Haigler C.H."/>
            <person name="Harker D."/>
            <person name="Hoffmann L.V."/>
            <person name="Hovav R."/>
            <person name="Jones D.C."/>
            <person name="Lemke C."/>
            <person name="Mansoor S."/>
            <person name="ur Rahman M."/>
            <person name="Rainville L.N."/>
            <person name="Rambani A."/>
            <person name="Reddy U.K."/>
            <person name="Rong J.K."/>
            <person name="Saranga Y."/>
            <person name="Scheffler B.E."/>
            <person name="Scheffler J.A."/>
            <person name="Stelly D.M."/>
            <person name="Triplett B.A."/>
            <person name="Van Deynze A."/>
            <person name="Vaslin M.F."/>
            <person name="Waghmare V.N."/>
            <person name="Walford S.A."/>
            <person name="Wright R.J."/>
            <person name="Zaki E.A."/>
            <person name="Zhang T."/>
            <person name="Dennis E.S."/>
            <person name="Mayer K.F."/>
            <person name="Peterson D.G."/>
            <person name="Rokhsar D.S."/>
            <person name="Wang X."/>
            <person name="Schmutz J."/>
        </authorList>
    </citation>
    <scope>NUCLEOTIDE SEQUENCE [LARGE SCALE GENOMIC DNA]</scope>
</reference>
<dbReference type="FunFam" id="3.40.47.10:FF:000018">
    <property type="entry name" value="3-oxoacyl-[acyl-carrier-protein] synthase 2"/>
    <property type="match status" value="1"/>
</dbReference>
<dbReference type="AlphaFoldDB" id="A0A0D2NP34"/>
<evidence type="ECO:0000256" key="1">
    <source>
        <dbReference type="ARBA" id="ARBA00008467"/>
    </source>
</evidence>
<dbReference type="Gene3D" id="3.40.47.10">
    <property type="match status" value="1"/>
</dbReference>
<dbReference type="InterPro" id="IPR014030">
    <property type="entry name" value="Ketoacyl_synth_N"/>
</dbReference>
<dbReference type="STRING" id="29730.A0A0D2NP34"/>
<name>A0A0D2NP34_GOSRA</name>
<evidence type="ECO:0000259" key="5">
    <source>
        <dbReference type="PROSITE" id="PS52004"/>
    </source>
</evidence>
<dbReference type="EMBL" id="CM001745">
    <property type="protein sequence ID" value="KJB34912.1"/>
    <property type="molecule type" value="Genomic_DNA"/>
</dbReference>
<dbReference type="InterPro" id="IPR014031">
    <property type="entry name" value="Ketoacyl_synth_C"/>
</dbReference>
<organism evidence="6 7">
    <name type="scientific">Gossypium raimondii</name>
    <name type="common">Peruvian cotton</name>
    <name type="synonym">Gossypium klotzschianum subsp. raimondii</name>
    <dbReference type="NCBI Taxonomy" id="29730"/>
    <lineage>
        <taxon>Eukaryota</taxon>
        <taxon>Viridiplantae</taxon>
        <taxon>Streptophyta</taxon>
        <taxon>Embryophyta</taxon>
        <taxon>Tracheophyta</taxon>
        <taxon>Spermatophyta</taxon>
        <taxon>Magnoliopsida</taxon>
        <taxon>eudicotyledons</taxon>
        <taxon>Gunneridae</taxon>
        <taxon>Pentapetalae</taxon>
        <taxon>rosids</taxon>
        <taxon>malvids</taxon>
        <taxon>Malvales</taxon>
        <taxon>Malvaceae</taxon>
        <taxon>Malvoideae</taxon>
        <taxon>Gossypium</taxon>
    </lineage>
</organism>
<evidence type="ECO:0000256" key="2">
    <source>
        <dbReference type="ARBA" id="ARBA00013191"/>
    </source>
</evidence>
<feature type="domain" description="Ketosynthase family 3 (KS3)" evidence="5">
    <location>
        <begin position="105"/>
        <end position="513"/>
    </location>
</feature>
<dbReference type="GO" id="GO:0004315">
    <property type="term" value="F:3-oxoacyl-[acyl-carrier-protein] synthase activity"/>
    <property type="evidence" value="ECO:0007669"/>
    <property type="project" value="UniProtKB-EC"/>
</dbReference>
<dbReference type="GO" id="GO:0009570">
    <property type="term" value="C:chloroplast stroma"/>
    <property type="evidence" value="ECO:0007669"/>
    <property type="project" value="TreeGrafter"/>
</dbReference>
<keyword evidence="7" id="KW-1185">Reference proteome</keyword>
<keyword evidence="3 4" id="KW-0808">Transferase</keyword>
<dbReference type="InterPro" id="IPR018201">
    <property type="entry name" value="Ketoacyl_synth_AS"/>
</dbReference>
<evidence type="ECO:0000313" key="6">
    <source>
        <dbReference type="EMBL" id="KJB34912.1"/>
    </source>
</evidence>
<dbReference type="Proteomes" id="UP000032304">
    <property type="component" value="Chromosome 6"/>
</dbReference>
<dbReference type="PROSITE" id="PS00606">
    <property type="entry name" value="KS3_1"/>
    <property type="match status" value="1"/>
</dbReference>
<dbReference type="PANTHER" id="PTHR11712:SF354">
    <property type="entry name" value="BETA-KETOACYL-[ACYL-CARRIER-PROTEIN] SYNTHASE I"/>
    <property type="match status" value="1"/>
</dbReference>
<dbReference type="Gramene" id="KJB34912">
    <property type="protein sequence ID" value="KJB34912"/>
    <property type="gene ID" value="B456_006G090100"/>
</dbReference>
<comment type="similarity">
    <text evidence="1 4">Belongs to the thiolase-like superfamily. Beta-ketoacyl-ACP synthases family.</text>
</comment>
<gene>
    <name evidence="6" type="ORF">B456_006G090100</name>
</gene>
<dbReference type="EC" id="2.3.1.41" evidence="2"/>
<evidence type="ECO:0000256" key="4">
    <source>
        <dbReference type="RuleBase" id="RU003694"/>
    </source>
</evidence>
<dbReference type="OMA" id="NNTTCKR"/>
<accession>A0A0D2NP34</accession>
<sequence>MDKFSPYTTKKNQISPNWLSTTLLELPLIFLLLKKKRIIFHRSVSAMAAASSLSSLLVSSMALTSPIFQSNCLNNTTCKRGTTMAVSLQTTNKPVIHHEKPANKRRRVVVTGIGLVTALGEDPDVFYNNVLQGISGITEIEKFDTSQLPSKIGAELKSFSPEGFVSSKLAMRADNFMLYLITAGKKALADGGISDEVNGQLDKTRCGIIVGSAMGGLRIFYEWFENMLILSRRPNPFSVPMAGNNMGCAALAIELGWMGPNYIINAACATSNHCILSAAGHITDGITDMMLCGGSDAGVHPIGLAGFASCKALSKRDCDPTKASCPWDTNRDGIVLGDGAGVLLLEELEHAKRRGARIYAEFLGGSSSADAYHLTRPHPDGIVGCIEKALAKAGVAREDVNYINAHAPSTQVGDLIEFAALVRCFGNNMELRINSTKSMTGHLAGATGAVDAIATIKAIQTGWVHPNINLDNPDKAVDMNLLVGSKKERLNIKVALSNSFTLGGQNSSILFAPLHSE</sequence>
<dbReference type="InterPro" id="IPR020841">
    <property type="entry name" value="PKS_Beta-ketoAc_synthase_dom"/>
</dbReference>
<dbReference type="Pfam" id="PF02801">
    <property type="entry name" value="Ketoacyl-synt_C"/>
    <property type="match status" value="1"/>
</dbReference>
<dbReference type="InterPro" id="IPR000794">
    <property type="entry name" value="Beta-ketoacyl_synthase"/>
</dbReference>